<evidence type="ECO:0000313" key="3">
    <source>
        <dbReference type="EMBL" id="KAF2868808.1"/>
    </source>
</evidence>
<dbReference type="EMBL" id="JAADJZ010000018">
    <property type="protein sequence ID" value="KAF2868808.1"/>
    <property type="molecule type" value="Genomic_DNA"/>
</dbReference>
<dbReference type="Proteomes" id="UP000481861">
    <property type="component" value="Unassembled WGS sequence"/>
</dbReference>
<dbReference type="Pfam" id="PF25545">
    <property type="entry name" value="DUF7924"/>
    <property type="match status" value="1"/>
</dbReference>
<dbReference type="OrthoDB" id="5132737at2759"/>
<accession>A0A7C8I222</accession>
<dbReference type="AlphaFoldDB" id="A0A7C8I222"/>
<feature type="compositionally biased region" description="Basic residues" evidence="1">
    <location>
        <begin position="9"/>
        <end position="18"/>
    </location>
</feature>
<feature type="domain" description="DUF7924" evidence="2">
    <location>
        <begin position="96"/>
        <end position="171"/>
    </location>
</feature>
<gene>
    <name evidence="3" type="ORF">BDV95DRAFT_123985</name>
</gene>
<evidence type="ECO:0000256" key="1">
    <source>
        <dbReference type="SAM" id="MobiDB-lite"/>
    </source>
</evidence>
<proteinExistence type="predicted"/>
<evidence type="ECO:0000313" key="4">
    <source>
        <dbReference type="Proteomes" id="UP000481861"/>
    </source>
</evidence>
<sequence length="172" mass="19600">MIYLLARKKSKPSLRRKRSESGSLAARSATPSDQKPRYEKIAPYRDARFEAELETNGIFMTEDREGPRQAGKDVCRKLLDDNKDVPQISRFSDEVFKSSCRRFQNRNEAKVIQNITRLIVPSAEELADSGANFLEPLVEAVNEGWNNSVPVAKSRLQPDYSVEFKRTAFTKS</sequence>
<feature type="region of interest" description="Disordered" evidence="1">
    <location>
        <begin position="9"/>
        <end position="39"/>
    </location>
</feature>
<dbReference type="InterPro" id="IPR057684">
    <property type="entry name" value="DUF7924"/>
</dbReference>
<evidence type="ECO:0000259" key="2">
    <source>
        <dbReference type="Pfam" id="PF25545"/>
    </source>
</evidence>
<protein>
    <recommendedName>
        <fullName evidence="2">DUF7924 domain-containing protein</fullName>
    </recommendedName>
</protein>
<keyword evidence="4" id="KW-1185">Reference proteome</keyword>
<reference evidence="3 4" key="1">
    <citation type="submission" date="2020-01" db="EMBL/GenBank/DDBJ databases">
        <authorList>
            <consortium name="DOE Joint Genome Institute"/>
            <person name="Haridas S."/>
            <person name="Albert R."/>
            <person name="Binder M."/>
            <person name="Bloem J."/>
            <person name="Labutti K."/>
            <person name="Salamov A."/>
            <person name="Andreopoulos B."/>
            <person name="Baker S.E."/>
            <person name="Barry K."/>
            <person name="Bills G."/>
            <person name="Bluhm B.H."/>
            <person name="Cannon C."/>
            <person name="Castanera R."/>
            <person name="Culley D.E."/>
            <person name="Daum C."/>
            <person name="Ezra D."/>
            <person name="Gonzalez J.B."/>
            <person name="Henrissat B."/>
            <person name="Kuo A."/>
            <person name="Liang C."/>
            <person name="Lipzen A."/>
            <person name="Lutzoni F."/>
            <person name="Magnuson J."/>
            <person name="Mondo S."/>
            <person name="Nolan M."/>
            <person name="Ohm R."/>
            <person name="Pangilinan J."/>
            <person name="Park H.-J.H."/>
            <person name="Ramirez L."/>
            <person name="Alfaro M."/>
            <person name="Sun H."/>
            <person name="Tritt A."/>
            <person name="Yoshinaga Y."/>
            <person name="Zwiers L.-H.L."/>
            <person name="Turgeon B.G."/>
            <person name="Goodwin S.B."/>
            <person name="Spatafora J.W."/>
            <person name="Crous P.W."/>
            <person name="Grigoriev I.V."/>
        </authorList>
    </citation>
    <scope>NUCLEOTIDE SEQUENCE [LARGE SCALE GENOMIC DNA]</scope>
    <source>
        <strain evidence="3 4">CBS 611.86</strain>
    </source>
</reference>
<organism evidence="3 4">
    <name type="scientific">Massariosphaeria phaeospora</name>
    <dbReference type="NCBI Taxonomy" id="100035"/>
    <lineage>
        <taxon>Eukaryota</taxon>
        <taxon>Fungi</taxon>
        <taxon>Dikarya</taxon>
        <taxon>Ascomycota</taxon>
        <taxon>Pezizomycotina</taxon>
        <taxon>Dothideomycetes</taxon>
        <taxon>Pleosporomycetidae</taxon>
        <taxon>Pleosporales</taxon>
        <taxon>Pleosporales incertae sedis</taxon>
        <taxon>Massariosphaeria</taxon>
    </lineage>
</organism>
<name>A0A7C8I222_9PLEO</name>
<comment type="caution">
    <text evidence="3">The sequence shown here is derived from an EMBL/GenBank/DDBJ whole genome shotgun (WGS) entry which is preliminary data.</text>
</comment>